<comment type="caution">
    <text evidence="5">The sequence shown here is derived from an EMBL/GenBank/DDBJ whole genome shotgun (WGS) entry which is preliminary data.</text>
</comment>
<evidence type="ECO:0000313" key="6">
    <source>
        <dbReference type="Proteomes" id="UP000642284"/>
    </source>
</evidence>
<feature type="domain" description="S1 motif" evidence="4">
    <location>
        <begin position="118"/>
        <end position="184"/>
    </location>
</feature>
<accession>A0ABR7SEK0</accession>
<dbReference type="SUPFAM" id="SSF50249">
    <property type="entry name" value="Nucleic acid-binding proteins"/>
    <property type="match status" value="2"/>
</dbReference>
<dbReference type="PANTHER" id="PTHR10724">
    <property type="entry name" value="30S RIBOSOMAL PROTEIN S1"/>
    <property type="match status" value="1"/>
</dbReference>
<comment type="similarity">
    <text evidence="1">Belongs to the bacterial ribosomal protein bS1 family.</text>
</comment>
<dbReference type="Proteomes" id="UP000642284">
    <property type="component" value="Unassembled WGS sequence"/>
</dbReference>
<evidence type="ECO:0000259" key="4">
    <source>
        <dbReference type="PROSITE" id="PS50126"/>
    </source>
</evidence>
<evidence type="ECO:0000313" key="5">
    <source>
        <dbReference type="EMBL" id="MBC9713402.1"/>
    </source>
</evidence>
<dbReference type="RefSeq" id="WP_187813892.1">
    <property type="nucleotide sequence ID" value="NZ_JACTVJ010000006.1"/>
</dbReference>
<name>A0ABR7SEK0_9ACTN</name>
<gene>
    <name evidence="5" type="ORF">H9Y04_12560</name>
</gene>
<protein>
    <submittedName>
        <fullName evidence="5">S1 RNA-binding domain-containing protein</fullName>
    </submittedName>
</protein>
<dbReference type="Gene3D" id="2.40.50.140">
    <property type="entry name" value="Nucleic acid-binding proteins"/>
    <property type="match status" value="2"/>
</dbReference>
<dbReference type="Pfam" id="PF00575">
    <property type="entry name" value="S1"/>
    <property type="match status" value="2"/>
</dbReference>
<dbReference type="InterPro" id="IPR003029">
    <property type="entry name" value="S1_domain"/>
</dbReference>
<keyword evidence="3" id="KW-0687">Ribonucleoprotein</keyword>
<feature type="domain" description="S1 motif" evidence="4">
    <location>
        <begin position="25"/>
        <end position="101"/>
    </location>
</feature>
<sequence length="184" mass="20461">MIFDTARQGAEYPELWTFLSGLERGTHVSGTVAGIENFGVFVELDEGPRHPVYPGVGFITIPELSWVRFESPHEIIEVGQHITCQFLGFDTHQGEARLSLKILQPDPFQAFADERALGDVVPGTVTKVVPFGVFVRIGDDPFEGRVHRDLAGGPEWDTLEPGVPVTVVITELDRDRRRISLAWP</sequence>
<dbReference type="PANTHER" id="PTHR10724:SF7">
    <property type="entry name" value="SMALL RIBOSOMAL SUBUNIT PROTEIN BS1C"/>
    <property type="match status" value="1"/>
</dbReference>
<organism evidence="5 6">
    <name type="scientific">Streptomyces polyasparticus</name>
    <dbReference type="NCBI Taxonomy" id="2767826"/>
    <lineage>
        <taxon>Bacteria</taxon>
        <taxon>Bacillati</taxon>
        <taxon>Actinomycetota</taxon>
        <taxon>Actinomycetes</taxon>
        <taxon>Kitasatosporales</taxon>
        <taxon>Streptomycetaceae</taxon>
        <taxon>Streptomyces</taxon>
    </lineage>
</organism>
<dbReference type="EMBL" id="JACTVJ010000006">
    <property type="protein sequence ID" value="MBC9713402.1"/>
    <property type="molecule type" value="Genomic_DNA"/>
</dbReference>
<reference evidence="5 6" key="1">
    <citation type="submission" date="2020-08" db="EMBL/GenBank/DDBJ databases">
        <title>Genemic of Streptomyces polyaspartic.</title>
        <authorList>
            <person name="Liu W."/>
        </authorList>
    </citation>
    <scope>NUCLEOTIDE SEQUENCE [LARGE SCALE GENOMIC DNA]</scope>
    <source>
        <strain evidence="5 6">TRM66268-LWL</strain>
    </source>
</reference>
<dbReference type="InterPro" id="IPR012340">
    <property type="entry name" value="NA-bd_OB-fold"/>
</dbReference>
<keyword evidence="2" id="KW-0689">Ribosomal protein</keyword>
<dbReference type="CDD" id="cd00164">
    <property type="entry name" value="S1_like"/>
    <property type="match status" value="1"/>
</dbReference>
<proteinExistence type="inferred from homology"/>
<dbReference type="PROSITE" id="PS50126">
    <property type="entry name" value="S1"/>
    <property type="match status" value="2"/>
</dbReference>
<evidence type="ECO:0000256" key="3">
    <source>
        <dbReference type="ARBA" id="ARBA00023274"/>
    </source>
</evidence>
<keyword evidence="6" id="KW-1185">Reference proteome</keyword>
<dbReference type="InterPro" id="IPR050437">
    <property type="entry name" value="Ribos_protein_bS1-like"/>
</dbReference>
<evidence type="ECO:0000256" key="1">
    <source>
        <dbReference type="ARBA" id="ARBA00006767"/>
    </source>
</evidence>
<evidence type="ECO:0000256" key="2">
    <source>
        <dbReference type="ARBA" id="ARBA00022980"/>
    </source>
</evidence>
<dbReference type="SMART" id="SM00316">
    <property type="entry name" value="S1"/>
    <property type="match status" value="2"/>
</dbReference>